<keyword evidence="11 20" id="KW-0808">Transferase</keyword>
<feature type="domain" description="Hcy-binding" evidence="25">
    <location>
        <begin position="5"/>
        <end position="309"/>
    </location>
</feature>
<evidence type="ECO:0000256" key="21">
    <source>
        <dbReference type="PIRSR" id="PIRSR000381-1"/>
    </source>
</evidence>
<keyword evidence="15 20" id="KW-0862">Zinc</keyword>
<evidence type="ECO:0000256" key="11">
    <source>
        <dbReference type="ARBA" id="ARBA00022679"/>
    </source>
</evidence>
<dbReference type="Gene3D" id="3.10.196.10">
    <property type="entry name" value="Vitamin B12-dependent methionine synthase, activation domain"/>
    <property type="match status" value="1"/>
</dbReference>
<feature type="binding site" evidence="21 23">
    <location>
        <position position="294"/>
    </location>
    <ligand>
        <name>Zn(2+)</name>
        <dbReference type="ChEBI" id="CHEBI:29105"/>
    </ligand>
</feature>
<evidence type="ECO:0000259" key="26">
    <source>
        <dbReference type="PROSITE" id="PS50972"/>
    </source>
</evidence>
<dbReference type="Gene3D" id="3.40.50.280">
    <property type="entry name" value="Cobalamin-binding domain"/>
    <property type="match status" value="1"/>
</dbReference>
<reference evidence="31" key="1">
    <citation type="submission" date="2018-02" db="EMBL/GenBank/DDBJ databases">
        <authorList>
            <person name="Moore K."/>
            <person name="Momper L."/>
        </authorList>
    </citation>
    <scope>NUCLEOTIDE SEQUENCE [LARGE SCALE GENOMIC DNA]</scope>
    <source>
        <strain evidence="31">ULC18</strain>
    </source>
</reference>
<dbReference type="GO" id="GO:0031419">
    <property type="term" value="F:cobalamin binding"/>
    <property type="evidence" value="ECO:0007669"/>
    <property type="project" value="UniProtKB-UniRule"/>
</dbReference>
<feature type="domain" description="AdoMet activation" evidence="27">
    <location>
        <begin position="939"/>
        <end position="1232"/>
    </location>
</feature>
<dbReference type="PROSITE" id="PS51337">
    <property type="entry name" value="B12_BINDING_NTER"/>
    <property type="match status" value="1"/>
</dbReference>
<evidence type="ECO:0000256" key="9">
    <source>
        <dbReference type="ARBA" id="ARBA00022605"/>
    </source>
</evidence>
<dbReference type="InterPro" id="IPR033706">
    <property type="entry name" value="Met_synthase_B12-bd"/>
</dbReference>
<evidence type="ECO:0000256" key="16">
    <source>
        <dbReference type="ARBA" id="ARBA00023167"/>
    </source>
</evidence>
<dbReference type="OrthoDB" id="9803687at2"/>
<evidence type="ECO:0000256" key="20">
    <source>
        <dbReference type="PIRNR" id="PIRNR000381"/>
    </source>
</evidence>
<feature type="region of interest" description="Disordered" evidence="24">
    <location>
        <begin position="908"/>
        <end position="931"/>
    </location>
</feature>
<dbReference type="SUPFAM" id="SSF56507">
    <property type="entry name" value="Methionine synthase activation domain-like"/>
    <property type="match status" value="1"/>
</dbReference>
<dbReference type="PROSITE" id="PS50972">
    <property type="entry name" value="PTERIN_BINDING"/>
    <property type="match status" value="1"/>
</dbReference>
<evidence type="ECO:0000259" key="28">
    <source>
        <dbReference type="PROSITE" id="PS51332"/>
    </source>
</evidence>
<evidence type="ECO:0000256" key="12">
    <source>
        <dbReference type="ARBA" id="ARBA00022691"/>
    </source>
</evidence>
<dbReference type="UniPathway" id="UPA00051">
    <property type="reaction ID" value="UER00081"/>
</dbReference>
<dbReference type="SUPFAM" id="SSF51717">
    <property type="entry name" value="Dihydropteroate synthetase-like"/>
    <property type="match status" value="1"/>
</dbReference>
<dbReference type="InterPro" id="IPR036594">
    <property type="entry name" value="Meth_synthase_dom"/>
</dbReference>
<evidence type="ECO:0000256" key="6">
    <source>
        <dbReference type="ARBA" id="ARBA00012032"/>
    </source>
</evidence>
<evidence type="ECO:0000256" key="8">
    <source>
        <dbReference type="ARBA" id="ARBA00022603"/>
    </source>
</evidence>
<keyword evidence="14" id="KW-0677">Repeat</keyword>
<sequence>MKSPFLERLHHPDRPVIVFDGAMGTSLQTQNLTAEDFGGAEYEGCNEYLVFTKPEAVAQVHREFLAAGADVIETDTFGAMSIVLAEYDLADQAYALNKAAAELAKQVADEFSTPEKPRFVAGSIGPTTKLPTLGHIDYDTMKATFAEQAEGLYDGGVDLFLVETAQDVLQIKAALNGIEEVFAKKGDRRPLMVSVTMELQGTMLVGSDVTAMLSILEPFPIDILGLNCATGPDRMADHIRYLSANSPFVISCIPNAGIPENVGGHAHYKLTPMELRMALMHFVEDLGVQVIGGCCGTRPDHIQQLAEIAPSLTPKERPVRESYAFTVLSAELEDSTQNSKLSSVAAQSATQNFPNPRPLLRYTPSAASIYSAQPYDQDNSFLIIGERLNASGSKKCRDLLNAEDWDGLVSLAKEQVREGAHILDVNVDYVGRDGVRDMRELVSRLVTNVTLPLMLDSTEWEKMEAGLKVAGGKCLLNSTNYEDGEERYLKVLELAKQYGAGVVVGTIDEDGMARTAEKKFAIAQRAYRQALEFGIPAHEIFFDPLALPISTGIEEDRANGRATIEAMRQMRAQLPGCHMLLGVSNISFGLSPATRIVLNSMFLHEATEAGMDGAIVSASKILPLSKIDSAHQTVCLDLIYDRRRFEGDVCIYDPLTELTTLFEGVSAKDARASRAATADMPLEEQLKQHIIDGERIGMDALLKQAMETYPPLHIINTFLLDGMKVVGELFGSGQMQLPFVLQSAETMKAAVAFLEPFMEKEDSGQAKGIFVIATVKGDVHDIGKNLVDIILSNNGYRVVNLGIKQSVDSIIEAYEQHKPDCIAMSGLLVKSTAFMKENLNVFNDRGITVPVILGGAALTPKFVHEDCQNVYKGQVIYGKDAFSDLHFMDQLMPAKAAREWDDRQGFLDEKGEKKDKGERIKDKKTEVSDDQTLEVEIQSDENLQPSETDTLRSTAIAADLPRPTPPFWGTKILQPADIPWDELFWYLDLQALIAGQWQFRKPREQSREEYDQFLQETVYPILEQWKRRIVDENLLHPQAIYGYFPAQADGNSLHLYNPDTRHPTPDTPLATFTFPRQKSLRRYCIADYYAPKESGLIDVFPMQAVTMGEIATEYAKKLFDGNSYTDYLYFHGIAVQMAEALAEWVHARIRRELGFGDEEPDIIRDVLAQRYRGSRYSFGYPACPNMQDQYTLLDLLEAKRINLHMDESEQLYPEQSTTAIVAYHPAAAYFSA</sequence>
<dbReference type="PROSITE" id="PS50970">
    <property type="entry name" value="HCY"/>
    <property type="match status" value="1"/>
</dbReference>
<evidence type="ECO:0000256" key="17">
    <source>
        <dbReference type="ARBA" id="ARBA00023285"/>
    </source>
</evidence>
<proteinExistence type="inferred from homology"/>
<dbReference type="InterPro" id="IPR004223">
    <property type="entry name" value="VitB12-dep_Met_synth_activ_dom"/>
</dbReference>
<feature type="compositionally biased region" description="Basic and acidic residues" evidence="24">
    <location>
        <begin position="908"/>
        <end position="927"/>
    </location>
</feature>
<evidence type="ECO:0000256" key="14">
    <source>
        <dbReference type="ARBA" id="ARBA00022737"/>
    </source>
</evidence>
<dbReference type="FunFam" id="1.10.1240.10:FF:000001">
    <property type="entry name" value="Methionine synthase"/>
    <property type="match status" value="1"/>
</dbReference>
<comment type="cofactor">
    <cofactor evidence="2 20 23">
        <name>Zn(2+)</name>
        <dbReference type="ChEBI" id="CHEBI:29105"/>
    </cofactor>
</comment>
<keyword evidence="17 20" id="KW-0170">Cobalt</keyword>
<evidence type="ECO:0000256" key="10">
    <source>
        <dbReference type="ARBA" id="ARBA00022628"/>
    </source>
</evidence>
<dbReference type="Gene3D" id="3.20.20.330">
    <property type="entry name" value="Homocysteine-binding-like domain"/>
    <property type="match status" value="1"/>
</dbReference>
<keyword evidence="16 20" id="KW-0486">Methionine biosynthesis</keyword>
<evidence type="ECO:0000256" key="2">
    <source>
        <dbReference type="ARBA" id="ARBA00001947"/>
    </source>
</evidence>
<keyword evidence="10 20" id="KW-0846">Cobalamin</keyword>
<dbReference type="Pfam" id="PF02574">
    <property type="entry name" value="S-methyl_trans"/>
    <property type="match status" value="1"/>
</dbReference>
<evidence type="ECO:0000259" key="29">
    <source>
        <dbReference type="PROSITE" id="PS51337"/>
    </source>
</evidence>
<organism evidence="30 31">
    <name type="scientific">Stenomitos frigidus ULC18</name>
    <dbReference type="NCBI Taxonomy" id="2107698"/>
    <lineage>
        <taxon>Bacteria</taxon>
        <taxon>Bacillati</taxon>
        <taxon>Cyanobacteriota</taxon>
        <taxon>Cyanophyceae</taxon>
        <taxon>Leptolyngbyales</taxon>
        <taxon>Leptolyngbyaceae</taxon>
        <taxon>Stenomitos</taxon>
    </lineage>
</organism>
<evidence type="ECO:0000256" key="13">
    <source>
        <dbReference type="ARBA" id="ARBA00022723"/>
    </source>
</evidence>
<dbReference type="GO" id="GO:0050667">
    <property type="term" value="P:homocysteine metabolic process"/>
    <property type="evidence" value="ECO:0007669"/>
    <property type="project" value="TreeGrafter"/>
</dbReference>
<dbReference type="Pfam" id="PF02965">
    <property type="entry name" value="Met_synt_B12"/>
    <property type="match status" value="1"/>
</dbReference>
<dbReference type="InterPro" id="IPR003726">
    <property type="entry name" value="HCY_dom"/>
</dbReference>
<comment type="cofactor">
    <cofactor evidence="3 20 21">
        <name>methylcob(III)alamin</name>
        <dbReference type="ChEBI" id="CHEBI:28115"/>
    </cofactor>
</comment>
<feature type="binding site" evidence="21 23">
    <location>
        <position position="228"/>
    </location>
    <ligand>
        <name>Zn(2+)</name>
        <dbReference type="ChEBI" id="CHEBI:29105"/>
    </ligand>
</feature>
<evidence type="ECO:0000256" key="19">
    <source>
        <dbReference type="NCBIfam" id="TIGR02082"/>
    </source>
</evidence>
<dbReference type="PROSITE" id="PS50974">
    <property type="entry name" value="ADOMET_ACTIVATION"/>
    <property type="match status" value="1"/>
</dbReference>
<keyword evidence="9 20" id="KW-0028">Amino-acid biosynthesis</keyword>
<dbReference type="InterPro" id="IPR000489">
    <property type="entry name" value="Pterin-binding_dom"/>
</dbReference>
<feature type="binding site" evidence="22">
    <location>
        <position position="1175"/>
    </location>
    <ligand>
        <name>S-adenosyl-L-methionine</name>
        <dbReference type="ChEBI" id="CHEBI:59789"/>
    </ligand>
</feature>
<dbReference type="PANTHER" id="PTHR45833">
    <property type="entry name" value="METHIONINE SYNTHASE"/>
    <property type="match status" value="1"/>
</dbReference>
<evidence type="ECO:0000256" key="5">
    <source>
        <dbReference type="ARBA" id="ARBA00010398"/>
    </source>
</evidence>
<dbReference type="InterPro" id="IPR036724">
    <property type="entry name" value="Cobalamin-bd_sf"/>
</dbReference>
<feature type="binding site" evidence="22">
    <location>
        <begin position="777"/>
        <end position="781"/>
    </location>
    <ligand>
        <name>methylcob(III)alamin</name>
        <dbReference type="ChEBI" id="CHEBI:28115"/>
    </ligand>
</feature>
<dbReference type="InterPro" id="IPR003759">
    <property type="entry name" value="Cbl-bd_cap"/>
</dbReference>
<dbReference type="GO" id="GO:0032259">
    <property type="term" value="P:methylation"/>
    <property type="evidence" value="ECO:0007669"/>
    <property type="project" value="UniProtKB-KW"/>
</dbReference>
<dbReference type="InterPro" id="IPR050554">
    <property type="entry name" value="Met_Synthase/Corrinoid"/>
</dbReference>
<dbReference type="RefSeq" id="WP_106256288.1">
    <property type="nucleotide sequence ID" value="NZ_CAWNSW010000078.1"/>
</dbReference>
<keyword evidence="8 20" id="KW-0489">Methyltransferase</keyword>
<evidence type="ECO:0000259" key="25">
    <source>
        <dbReference type="PROSITE" id="PS50970"/>
    </source>
</evidence>
<dbReference type="CDD" id="cd00740">
    <property type="entry name" value="MeTr"/>
    <property type="match status" value="1"/>
</dbReference>
<evidence type="ECO:0000313" key="30">
    <source>
        <dbReference type="EMBL" id="PSB29717.1"/>
    </source>
</evidence>
<evidence type="ECO:0000256" key="15">
    <source>
        <dbReference type="ARBA" id="ARBA00022833"/>
    </source>
</evidence>
<dbReference type="EMBL" id="PVWK01000059">
    <property type="protein sequence ID" value="PSB29717.1"/>
    <property type="molecule type" value="Genomic_DNA"/>
</dbReference>
<dbReference type="GO" id="GO:0046653">
    <property type="term" value="P:tetrahydrofolate metabolic process"/>
    <property type="evidence" value="ECO:0007669"/>
    <property type="project" value="TreeGrafter"/>
</dbReference>
<dbReference type="Proteomes" id="UP000239576">
    <property type="component" value="Unassembled WGS sequence"/>
</dbReference>
<dbReference type="SUPFAM" id="SSF82282">
    <property type="entry name" value="Homocysteine S-methyltransferase"/>
    <property type="match status" value="1"/>
</dbReference>
<dbReference type="SMART" id="SM01018">
    <property type="entry name" value="B12-binding_2"/>
    <property type="match status" value="1"/>
</dbReference>
<dbReference type="Gene3D" id="3.20.20.20">
    <property type="entry name" value="Dihydropteroate synthase-like"/>
    <property type="match status" value="1"/>
</dbReference>
<dbReference type="InterPro" id="IPR011822">
    <property type="entry name" value="MetH"/>
</dbReference>
<evidence type="ECO:0000256" key="3">
    <source>
        <dbReference type="ARBA" id="ARBA00001956"/>
    </source>
</evidence>
<keyword evidence="12 20" id="KW-0949">S-adenosyl-L-methionine</keyword>
<evidence type="ECO:0000256" key="1">
    <source>
        <dbReference type="ARBA" id="ARBA00001700"/>
    </source>
</evidence>
<feature type="domain" description="B12-binding N-terminal" evidence="29">
    <location>
        <begin position="673"/>
        <end position="766"/>
    </location>
</feature>
<evidence type="ECO:0000259" key="27">
    <source>
        <dbReference type="PROSITE" id="PS50974"/>
    </source>
</evidence>
<evidence type="ECO:0000256" key="18">
    <source>
        <dbReference type="ARBA" id="ARBA00025552"/>
    </source>
</evidence>
<dbReference type="SUPFAM" id="SSF52242">
    <property type="entry name" value="Cobalamin (vitamin B12)-binding domain"/>
    <property type="match status" value="1"/>
</dbReference>
<protein>
    <recommendedName>
        <fullName evidence="7 19">Methionine synthase</fullName>
        <ecNumber evidence="6 19">2.1.1.13</ecNumber>
    </recommendedName>
    <alternativeName>
        <fullName evidence="20">5-methyltetrahydrofolate--homocysteine methyltransferase</fullName>
    </alternativeName>
</protein>
<comment type="caution">
    <text evidence="30">The sequence shown here is derived from an EMBL/GenBank/DDBJ whole genome shotgun (WGS) entry which is preliminary data.</text>
</comment>
<dbReference type="SUPFAM" id="SSF47644">
    <property type="entry name" value="Methionine synthase domain"/>
    <property type="match status" value="1"/>
</dbReference>
<comment type="similarity">
    <text evidence="5">Belongs to the vitamin-B12 dependent methionine synthase family.</text>
</comment>
<dbReference type="PIRSF" id="PIRSF000381">
    <property type="entry name" value="MetH"/>
    <property type="match status" value="1"/>
</dbReference>
<dbReference type="AlphaFoldDB" id="A0A2T1EAD9"/>
<accession>A0A2T1EAD9</accession>
<dbReference type="Pfam" id="PF02607">
    <property type="entry name" value="B12-binding_2"/>
    <property type="match status" value="1"/>
</dbReference>
<keyword evidence="13 20" id="KW-0479">Metal-binding</keyword>
<dbReference type="Pfam" id="PF00809">
    <property type="entry name" value="Pterin_bind"/>
    <property type="match status" value="1"/>
</dbReference>
<feature type="binding site" evidence="22">
    <location>
        <position position="825"/>
    </location>
    <ligand>
        <name>methylcob(III)alamin</name>
        <dbReference type="ChEBI" id="CHEBI:28115"/>
    </ligand>
</feature>
<dbReference type="Pfam" id="PF02310">
    <property type="entry name" value="B12-binding"/>
    <property type="match status" value="1"/>
</dbReference>
<dbReference type="PANTHER" id="PTHR45833:SF1">
    <property type="entry name" value="METHIONINE SYNTHASE"/>
    <property type="match status" value="1"/>
</dbReference>
<evidence type="ECO:0000256" key="24">
    <source>
        <dbReference type="SAM" id="MobiDB-lite"/>
    </source>
</evidence>
<gene>
    <name evidence="30" type="primary">metH</name>
    <name evidence="30" type="ORF">C7B82_10685</name>
</gene>
<name>A0A2T1EAD9_9CYAN</name>
<dbReference type="Gene3D" id="1.10.1240.10">
    <property type="entry name" value="Methionine synthase domain"/>
    <property type="match status" value="1"/>
</dbReference>
<reference evidence="30 31" key="2">
    <citation type="submission" date="2018-03" db="EMBL/GenBank/DDBJ databases">
        <title>The ancient ancestry and fast evolution of plastids.</title>
        <authorList>
            <person name="Moore K.R."/>
            <person name="Magnabosco C."/>
            <person name="Momper L."/>
            <person name="Gold D.A."/>
            <person name="Bosak T."/>
            <person name="Fournier G.P."/>
        </authorList>
    </citation>
    <scope>NUCLEOTIDE SEQUENCE [LARGE SCALE GENOMIC DNA]</scope>
    <source>
        <strain evidence="30 31">ULC18</strain>
    </source>
</reference>
<evidence type="ECO:0000256" key="4">
    <source>
        <dbReference type="ARBA" id="ARBA00005178"/>
    </source>
</evidence>
<feature type="domain" description="B12-binding" evidence="28">
    <location>
        <begin position="767"/>
        <end position="902"/>
    </location>
</feature>
<evidence type="ECO:0000256" key="22">
    <source>
        <dbReference type="PIRSR" id="PIRSR000381-2"/>
    </source>
</evidence>
<dbReference type="FunFam" id="3.20.20.20:FF:000007">
    <property type="entry name" value="Methionine synthase"/>
    <property type="match status" value="1"/>
</dbReference>
<comment type="function">
    <text evidence="18 20">Catalyzes the transfer of a methyl group from methyl-cobalamin to homocysteine, yielding enzyme-bound cob(I)alamin and methionine. Subsequently, remethylates the cofactor using methyltetrahydrofolate.</text>
</comment>
<dbReference type="NCBIfam" id="TIGR02082">
    <property type="entry name" value="metH"/>
    <property type="match status" value="1"/>
</dbReference>
<keyword evidence="31" id="KW-1185">Reference proteome</keyword>
<dbReference type="CDD" id="cd02069">
    <property type="entry name" value="methionine_synthase_B12_BD"/>
    <property type="match status" value="1"/>
</dbReference>
<dbReference type="PROSITE" id="PS51332">
    <property type="entry name" value="B12_BINDING"/>
    <property type="match status" value="1"/>
</dbReference>
<feature type="binding site" evidence="22">
    <location>
        <begin position="1229"/>
        <end position="1230"/>
    </location>
    <ligand>
        <name>S-adenosyl-L-methionine</name>
        <dbReference type="ChEBI" id="CHEBI:59789"/>
    </ligand>
</feature>
<dbReference type="GO" id="GO:0005829">
    <property type="term" value="C:cytosol"/>
    <property type="evidence" value="ECO:0007669"/>
    <property type="project" value="TreeGrafter"/>
</dbReference>
<dbReference type="InterPro" id="IPR037010">
    <property type="entry name" value="VitB12-dep_Met_synth_activ_sf"/>
</dbReference>
<evidence type="ECO:0000256" key="7">
    <source>
        <dbReference type="ARBA" id="ARBA00013998"/>
    </source>
</evidence>
<dbReference type="GO" id="GO:0008270">
    <property type="term" value="F:zinc ion binding"/>
    <property type="evidence" value="ECO:0007669"/>
    <property type="project" value="UniProtKB-UniRule"/>
</dbReference>
<comment type="catalytic activity">
    <reaction evidence="1 20">
        <text>(6S)-5-methyl-5,6,7,8-tetrahydrofolate + L-homocysteine = (6S)-5,6,7,8-tetrahydrofolate + L-methionine</text>
        <dbReference type="Rhea" id="RHEA:11172"/>
        <dbReference type="ChEBI" id="CHEBI:18608"/>
        <dbReference type="ChEBI" id="CHEBI:57453"/>
        <dbReference type="ChEBI" id="CHEBI:57844"/>
        <dbReference type="ChEBI" id="CHEBI:58199"/>
        <dbReference type="EC" id="2.1.1.13"/>
    </reaction>
</comment>
<feature type="binding site" description="axial binding residue" evidence="21">
    <location>
        <position position="780"/>
    </location>
    <ligand>
        <name>methylcob(III)alamin</name>
        <dbReference type="ChEBI" id="CHEBI:28115"/>
    </ligand>
    <ligandPart>
        <name>Co</name>
        <dbReference type="ChEBI" id="CHEBI:27638"/>
    </ligandPart>
</feature>
<feature type="binding site" evidence="21 23">
    <location>
        <position position="295"/>
    </location>
    <ligand>
        <name>Zn(2+)</name>
        <dbReference type="ChEBI" id="CHEBI:29105"/>
    </ligand>
</feature>
<dbReference type="InterPro" id="IPR011005">
    <property type="entry name" value="Dihydropteroate_synth-like_sf"/>
</dbReference>
<feature type="domain" description="Pterin-binding" evidence="26">
    <location>
        <begin position="381"/>
        <end position="635"/>
    </location>
</feature>
<comment type="pathway">
    <text evidence="4 20">Amino-acid biosynthesis; L-methionine biosynthesis via de novo pathway; L-methionine from L-homocysteine (MetH route): step 1/1.</text>
</comment>
<dbReference type="InterPro" id="IPR036589">
    <property type="entry name" value="HCY_dom_sf"/>
</dbReference>
<dbReference type="GO" id="GO:0008705">
    <property type="term" value="F:methionine synthase activity"/>
    <property type="evidence" value="ECO:0007669"/>
    <property type="project" value="UniProtKB-UniRule"/>
</dbReference>
<comment type="domain">
    <text evidence="20">Modular enzyme with four functionally distinct domains. The isolated Hcy-binding domain catalyzes methyl transfer from free methylcobalamin to homocysteine. The Hcy-binding domain in association with the pterin-binding domain catalyzes the methylation of cob(I)alamin by methyltetrahydrofolate and the methylation of homocysteine. The B12-binding domain binds the cofactor. The AdoMet activation domain binds S-adenosyl-L-methionine. Under aerobic conditions cob(I)alamin can be converted to inactive cob(II)alamin. Reductive methylation by S-adenosyl-L-methionine and flavodoxin regenerates methylcobalamin.</text>
</comment>
<dbReference type="FunFam" id="3.20.20.330:FF:000001">
    <property type="entry name" value="Methionine synthase"/>
    <property type="match status" value="1"/>
</dbReference>
<dbReference type="InterPro" id="IPR006158">
    <property type="entry name" value="Cobalamin-bd"/>
</dbReference>
<feature type="binding site" evidence="22">
    <location>
        <position position="988"/>
    </location>
    <ligand>
        <name>S-adenosyl-L-methionine</name>
        <dbReference type="ChEBI" id="CHEBI:59789"/>
    </ligand>
</feature>
<feature type="binding site" evidence="22">
    <location>
        <position position="881"/>
    </location>
    <ligand>
        <name>methylcob(III)alamin</name>
        <dbReference type="ChEBI" id="CHEBI:28115"/>
    </ligand>
</feature>
<evidence type="ECO:0000313" key="31">
    <source>
        <dbReference type="Proteomes" id="UP000239576"/>
    </source>
</evidence>
<dbReference type="EC" id="2.1.1.13" evidence="6 19"/>
<evidence type="ECO:0000256" key="23">
    <source>
        <dbReference type="PROSITE-ProRule" id="PRU00333"/>
    </source>
</evidence>